<sequence length="338" mass="38521">SDMLELATESANAAAIIFLLPAFLFIVRDDTSEDGDTRRSLRRDETKRRQRSSCTTDDDENRADAPTAADFNATTTACCCYYSLVWLTAITSTSIVHHGILDTAPLLTLLTLIAWCSFLSCTPFALVRSLNADQWALSSFLLVLALAVLMNALDIFLDDAMMTDIIAWREALWIGMIVIVVIERAKIATGVTYRQHRHTAVRGRSPAPERSPECENDVQEALREELNRCCEISNNDHALSKHHLALNEMNNTTDEQANAYQNEELDWMEGDSNSEHDEFEDSHDPKELSSLFHESLRLQQKLDELSDRLNTLEHTDAKKRFYKFTRNNLRDTRRSYKK</sequence>
<feature type="non-terminal residue" evidence="3">
    <location>
        <position position="1"/>
    </location>
</feature>
<dbReference type="AlphaFoldDB" id="A0AAV5SFM8"/>
<reference evidence="3" key="1">
    <citation type="submission" date="2023-10" db="EMBL/GenBank/DDBJ databases">
        <title>Genome assembly of Pristionchus species.</title>
        <authorList>
            <person name="Yoshida K."/>
            <person name="Sommer R.J."/>
        </authorList>
    </citation>
    <scope>NUCLEOTIDE SEQUENCE</scope>
    <source>
        <strain evidence="3">RS0144</strain>
    </source>
</reference>
<feature type="transmembrane region" description="Helical" evidence="2">
    <location>
        <begin position="79"/>
        <end position="100"/>
    </location>
</feature>
<keyword evidence="2" id="KW-0812">Transmembrane</keyword>
<feature type="transmembrane region" description="Helical" evidence="2">
    <location>
        <begin position="134"/>
        <end position="153"/>
    </location>
</feature>
<evidence type="ECO:0000313" key="3">
    <source>
        <dbReference type="EMBL" id="GMS78849.1"/>
    </source>
</evidence>
<evidence type="ECO:0000256" key="1">
    <source>
        <dbReference type="SAM" id="MobiDB-lite"/>
    </source>
</evidence>
<feature type="compositionally biased region" description="Basic and acidic residues" evidence="1">
    <location>
        <begin position="33"/>
        <end position="47"/>
    </location>
</feature>
<organism evidence="3 4">
    <name type="scientific">Pristionchus entomophagus</name>
    <dbReference type="NCBI Taxonomy" id="358040"/>
    <lineage>
        <taxon>Eukaryota</taxon>
        <taxon>Metazoa</taxon>
        <taxon>Ecdysozoa</taxon>
        <taxon>Nematoda</taxon>
        <taxon>Chromadorea</taxon>
        <taxon>Rhabditida</taxon>
        <taxon>Rhabditina</taxon>
        <taxon>Diplogasteromorpha</taxon>
        <taxon>Diplogasteroidea</taxon>
        <taxon>Neodiplogasteridae</taxon>
        <taxon>Pristionchus</taxon>
    </lineage>
</organism>
<keyword evidence="2" id="KW-1133">Transmembrane helix</keyword>
<evidence type="ECO:0000313" key="4">
    <source>
        <dbReference type="Proteomes" id="UP001432027"/>
    </source>
</evidence>
<accession>A0AAV5SFM8</accession>
<gene>
    <name evidence="3" type="ORF">PENTCL1PPCAC_1024</name>
</gene>
<protein>
    <submittedName>
        <fullName evidence="3">Uncharacterized protein</fullName>
    </submittedName>
</protein>
<feature type="transmembrane region" description="Helical" evidence="2">
    <location>
        <begin position="6"/>
        <end position="27"/>
    </location>
</feature>
<evidence type="ECO:0000256" key="2">
    <source>
        <dbReference type="SAM" id="Phobius"/>
    </source>
</evidence>
<feature type="region of interest" description="Disordered" evidence="1">
    <location>
        <begin position="33"/>
        <end position="65"/>
    </location>
</feature>
<dbReference type="EMBL" id="BTSX01000001">
    <property type="protein sequence ID" value="GMS78849.1"/>
    <property type="molecule type" value="Genomic_DNA"/>
</dbReference>
<comment type="caution">
    <text evidence="3">The sequence shown here is derived from an EMBL/GenBank/DDBJ whole genome shotgun (WGS) entry which is preliminary data.</text>
</comment>
<keyword evidence="4" id="KW-1185">Reference proteome</keyword>
<keyword evidence="2" id="KW-0472">Membrane</keyword>
<dbReference type="Proteomes" id="UP001432027">
    <property type="component" value="Unassembled WGS sequence"/>
</dbReference>
<proteinExistence type="predicted"/>
<feature type="transmembrane region" description="Helical" evidence="2">
    <location>
        <begin position="106"/>
        <end position="127"/>
    </location>
</feature>
<name>A0AAV5SFM8_9BILA</name>